<keyword evidence="2 8" id="KW-0963">Cytoplasm</keyword>
<dbReference type="EMBL" id="DVGY01000149">
    <property type="protein sequence ID" value="HIR41463.1"/>
    <property type="molecule type" value="Genomic_DNA"/>
</dbReference>
<accession>A0A9D1DD33</accession>
<evidence type="ECO:0000313" key="10">
    <source>
        <dbReference type="EMBL" id="HIR41463.1"/>
    </source>
</evidence>
<organism evidence="10 11">
    <name type="scientific">Candidatus Egerieicola pullicola</name>
    <dbReference type="NCBI Taxonomy" id="2840775"/>
    <lineage>
        <taxon>Bacteria</taxon>
        <taxon>Bacillati</taxon>
        <taxon>Bacillota</taxon>
        <taxon>Clostridia</taxon>
        <taxon>Eubacteriales</taxon>
        <taxon>Oscillospiraceae</taxon>
        <taxon>Oscillospiraceae incertae sedis</taxon>
        <taxon>Candidatus Egerieicola</taxon>
    </lineage>
</organism>
<evidence type="ECO:0000256" key="6">
    <source>
        <dbReference type="ARBA" id="ARBA00023315"/>
    </source>
</evidence>
<keyword evidence="3 8" id="KW-0028">Amino-acid biosynthesis</keyword>
<dbReference type="InterPro" id="IPR005697">
    <property type="entry name" value="HST_MetA"/>
</dbReference>
<dbReference type="GO" id="GO:0004414">
    <property type="term" value="F:homoserine O-acetyltransferase activity"/>
    <property type="evidence" value="ECO:0007669"/>
    <property type="project" value="UniProtKB-EC"/>
</dbReference>
<keyword evidence="5 8" id="KW-0486">Methionine biosynthesis</keyword>
<dbReference type="GO" id="GO:0008899">
    <property type="term" value="F:homoserine O-succinyltransferase activity"/>
    <property type="evidence" value="ECO:0007669"/>
    <property type="project" value="UniProtKB-UniRule"/>
</dbReference>
<sequence length="307" mass="35977">MPINIPSNLPARQTLEQENIFLITKERAAHQDIRPLRILILNLMPLKIETETQLLRLIANTPLQVDIELMQTASHQSSHTPSQHLLTFYRTFAELKEEFYDGLIVTGAPVEQMEFEAVDYWSELEEILEWSKTHCFSTFHICWGAQAGLYYHYGVPKQPLPEKMFGIFEHKVLNVTHPMVRGFDEYYLAPHSRHTQSDPEAIRRCPDLEVLSQSEQAGINLVVRHDCRQIFVFGHSEYDRSTLANEYFRDLKAGKPIQLPQHYFPQDDPSQKPRFIWRGHANLLFKNWLNLVYQMTPYQLGPFHTFQ</sequence>
<reference evidence="10" key="1">
    <citation type="submission" date="2020-10" db="EMBL/GenBank/DDBJ databases">
        <authorList>
            <person name="Gilroy R."/>
        </authorList>
    </citation>
    <scope>NUCLEOTIDE SEQUENCE</scope>
    <source>
        <strain evidence="10">CHK184-25365</strain>
    </source>
</reference>
<dbReference type="InterPro" id="IPR033752">
    <property type="entry name" value="MetA_family"/>
</dbReference>
<evidence type="ECO:0000256" key="1">
    <source>
        <dbReference type="ARBA" id="ARBA00004496"/>
    </source>
</evidence>
<dbReference type="AlphaFoldDB" id="A0A9D1DD33"/>
<dbReference type="Proteomes" id="UP000886749">
    <property type="component" value="Unassembled WGS sequence"/>
</dbReference>
<comment type="function">
    <text evidence="8">Transfers an acetyl group from acetyl-CoA to L-homoserine, forming acetyl-L-homoserine.</text>
</comment>
<gene>
    <name evidence="10" type="primary">metA</name>
    <name evidence="8" type="synonym">metAA</name>
    <name evidence="10" type="ORF">IAB36_06525</name>
</gene>
<feature type="active site" description="Proton acceptor" evidence="8">
    <location>
        <position position="235"/>
    </location>
</feature>
<keyword evidence="4 8" id="KW-0808">Transferase</keyword>
<dbReference type="HAMAP" id="MF_00295">
    <property type="entry name" value="MetA_acyltransf"/>
    <property type="match status" value="1"/>
</dbReference>
<keyword evidence="6 8" id="KW-0012">Acyltransferase</keyword>
<proteinExistence type="inferred from homology"/>
<comment type="caution">
    <text evidence="8">Lacks conserved residue(s) required for the propagation of feature annotation.</text>
</comment>
<dbReference type="NCBIfam" id="TIGR01001">
    <property type="entry name" value="metA"/>
    <property type="match status" value="1"/>
</dbReference>
<feature type="binding site" evidence="8">
    <location>
        <position position="163"/>
    </location>
    <ligand>
        <name>substrate</name>
    </ligand>
</feature>
<evidence type="ECO:0000256" key="9">
    <source>
        <dbReference type="PIRSR" id="PIRSR000450-1"/>
    </source>
</evidence>
<dbReference type="InterPro" id="IPR029062">
    <property type="entry name" value="Class_I_gatase-like"/>
</dbReference>
<dbReference type="PANTHER" id="PTHR20919:SF0">
    <property type="entry name" value="HOMOSERINE O-SUCCINYLTRANSFERASE"/>
    <property type="match status" value="1"/>
</dbReference>
<evidence type="ECO:0000256" key="8">
    <source>
        <dbReference type="HAMAP-Rule" id="MF_00295"/>
    </source>
</evidence>
<dbReference type="Gene3D" id="3.40.50.880">
    <property type="match status" value="1"/>
</dbReference>
<name>A0A9D1DD33_9FIRM</name>
<feature type="site" description="Important for substrate specificity" evidence="8">
    <location>
        <position position="192"/>
    </location>
</feature>
<dbReference type="GO" id="GO:0005737">
    <property type="term" value="C:cytoplasm"/>
    <property type="evidence" value="ECO:0007669"/>
    <property type="project" value="UniProtKB-SubCell"/>
</dbReference>
<evidence type="ECO:0000313" key="11">
    <source>
        <dbReference type="Proteomes" id="UP000886749"/>
    </source>
</evidence>
<feature type="binding site" evidence="8">
    <location>
        <position position="249"/>
    </location>
    <ligand>
        <name>substrate</name>
    </ligand>
</feature>
<dbReference type="Pfam" id="PF04204">
    <property type="entry name" value="HTS"/>
    <property type="match status" value="1"/>
</dbReference>
<evidence type="ECO:0000256" key="2">
    <source>
        <dbReference type="ARBA" id="ARBA00022490"/>
    </source>
</evidence>
<comment type="subcellular location">
    <subcellularLocation>
        <location evidence="1 8">Cytoplasm</location>
    </subcellularLocation>
</comment>
<feature type="site" description="Important for acyl-CoA specificity" evidence="8">
    <location>
        <position position="111"/>
    </location>
</feature>
<comment type="catalytic activity">
    <reaction evidence="7 8">
        <text>L-homoserine + acetyl-CoA = O-acetyl-L-homoserine + CoA</text>
        <dbReference type="Rhea" id="RHEA:13701"/>
        <dbReference type="ChEBI" id="CHEBI:57287"/>
        <dbReference type="ChEBI" id="CHEBI:57288"/>
        <dbReference type="ChEBI" id="CHEBI:57476"/>
        <dbReference type="ChEBI" id="CHEBI:57716"/>
        <dbReference type="EC" id="2.3.1.31"/>
    </reaction>
</comment>
<evidence type="ECO:0000256" key="7">
    <source>
        <dbReference type="ARBA" id="ARBA00049043"/>
    </source>
</evidence>
<protein>
    <recommendedName>
        <fullName evidence="8">Homoserine O-acetyltransferase</fullName>
        <shortName evidence="8">HAT</shortName>
        <ecNumber evidence="8">2.3.1.31</ecNumber>
    </recommendedName>
    <alternativeName>
        <fullName evidence="8">Homoserine transacetylase</fullName>
        <shortName evidence="8">HTA</shortName>
    </alternativeName>
</protein>
<evidence type="ECO:0000256" key="3">
    <source>
        <dbReference type="ARBA" id="ARBA00022605"/>
    </source>
</evidence>
<dbReference type="GO" id="GO:0019281">
    <property type="term" value="P:L-methionine biosynthetic process from homoserine via O-succinyl-L-homoserine and cystathionine"/>
    <property type="evidence" value="ECO:0007669"/>
    <property type="project" value="InterPro"/>
</dbReference>
<comment type="pathway">
    <text evidence="8">Amino-acid biosynthesis; L-methionine biosynthesis via de novo pathway; O-acetyl-L-homoserine from L-homoserine: step 1/1.</text>
</comment>
<dbReference type="PIRSF" id="PIRSF000450">
    <property type="entry name" value="H_ser_succinyltr"/>
    <property type="match status" value="1"/>
</dbReference>
<dbReference type="EC" id="2.3.1.31" evidence="8"/>
<comment type="caution">
    <text evidence="10">The sequence shown here is derived from an EMBL/GenBank/DDBJ whole genome shotgun (WGS) entry which is preliminary data.</text>
</comment>
<evidence type="ECO:0000256" key="4">
    <source>
        <dbReference type="ARBA" id="ARBA00022679"/>
    </source>
</evidence>
<dbReference type="PANTHER" id="PTHR20919">
    <property type="entry name" value="HOMOSERINE O-SUCCINYLTRANSFERASE"/>
    <property type="match status" value="1"/>
</dbReference>
<feature type="binding site" evidence="8">
    <location>
        <position position="192"/>
    </location>
    <ligand>
        <name>substrate</name>
    </ligand>
</feature>
<evidence type="ECO:0000256" key="5">
    <source>
        <dbReference type="ARBA" id="ARBA00023167"/>
    </source>
</evidence>
<reference evidence="10" key="2">
    <citation type="journal article" date="2021" name="PeerJ">
        <title>Extensive microbial diversity within the chicken gut microbiome revealed by metagenomics and culture.</title>
        <authorList>
            <person name="Gilroy R."/>
            <person name="Ravi A."/>
            <person name="Getino M."/>
            <person name="Pursley I."/>
            <person name="Horton D.L."/>
            <person name="Alikhan N.F."/>
            <person name="Baker D."/>
            <person name="Gharbi K."/>
            <person name="Hall N."/>
            <person name="Watson M."/>
            <person name="Adriaenssens E.M."/>
            <person name="Foster-Nyarko E."/>
            <person name="Jarju S."/>
            <person name="Secka A."/>
            <person name="Antonio M."/>
            <person name="Oren A."/>
            <person name="Chaudhuri R.R."/>
            <person name="La Ragione R."/>
            <person name="Hildebrand F."/>
            <person name="Pallen M.J."/>
        </authorList>
    </citation>
    <scope>NUCLEOTIDE SEQUENCE</scope>
    <source>
        <strain evidence="10">CHK184-25365</strain>
    </source>
</reference>
<dbReference type="CDD" id="cd03131">
    <property type="entry name" value="GATase1_HTS"/>
    <property type="match status" value="1"/>
</dbReference>
<comment type="similarity">
    <text evidence="8">Belongs to the MetA family.</text>
</comment>
<feature type="active site" description="Acyl-thioester intermediate" evidence="8 9">
    <location>
        <position position="142"/>
    </location>
</feature>
<feature type="active site" evidence="8">
    <location>
        <position position="237"/>
    </location>
</feature>
<dbReference type="FunFam" id="3.40.50.880:FF:000004">
    <property type="entry name" value="Homoserine O-succinyltransferase"/>
    <property type="match status" value="1"/>
</dbReference>
<dbReference type="SUPFAM" id="SSF52317">
    <property type="entry name" value="Class I glutamine amidotransferase-like"/>
    <property type="match status" value="1"/>
</dbReference>